<proteinExistence type="predicted"/>
<organism evidence="1 2">
    <name type="scientific">Mycobacterium ostraviense</name>
    <dbReference type="NCBI Taxonomy" id="2738409"/>
    <lineage>
        <taxon>Bacteria</taxon>
        <taxon>Bacillati</taxon>
        <taxon>Actinomycetota</taxon>
        <taxon>Actinomycetes</taxon>
        <taxon>Mycobacteriales</taxon>
        <taxon>Mycobacteriaceae</taxon>
        <taxon>Mycobacterium</taxon>
    </lineage>
</organism>
<dbReference type="EMBL" id="LWCI01000002">
    <property type="protein sequence ID" value="KZS68254.1"/>
    <property type="molecule type" value="Genomic_DNA"/>
</dbReference>
<comment type="caution">
    <text evidence="1">The sequence shown here is derived from an EMBL/GenBank/DDBJ whole genome shotgun (WGS) entry which is preliminary data.</text>
</comment>
<evidence type="ECO:0000313" key="1">
    <source>
        <dbReference type="EMBL" id="KZS68254.1"/>
    </source>
</evidence>
<dbReference type="RefSeq" id="WP_075509031.1">
    <property type="nucleotide sequence ID" value="NZ_CP089224.1"/>
</dbReference>
<reference evidence="2" key="1">
    <citation type="submission" date="2016-04" db="EMBL/GenBank/DDBJ databases">
        <authorList>
            <person name="Strapagiel D."/>
            <person name="Borowka P."/>
            <person name="Marciniak B."/>
            <person name="Bakula Z."/>
            <person name="Van Ingen J."/>
            <person name="Safianowska A."/>
            <person name="Dziadek J."/>
            <person name="Jagielski T."/>
        </authorList>
    </citation>
    <scope>NUCLEOTIDE SEQUENCE [LARGE SCALE GENOMIC DNA]</scope>
    <source>
        <strain evidence="2">1010001458</strain>
    </source>
</reference>
<keyword evidence="2" id="KW-1185">Reference proteome</keyword>
<accession>A0A164F2P6</accession>
<gene>
    <name evidence="1" type="ORF">A4G28_26840</name>
</gene>
<dbReference type="Proteomes" id="UP000077342">
    <property type="component" value="Unassembled WGS sequence"/>
</dbReference>
<name>A0A164F2P6_9MYCO</name>
<evidence type="ECO:0008006" key="3">
    <source>
        <dbReference type="Google" id="ProtNLM"/>
    </source>
</evidence>
<dbReference type="AlphaFoldDB" id="A0A164F2P6"/>
<protein>
    <recommendedName>
        <fullName evidence="3">Helix-turn-helix domain-containing protein</fullName>
    </recommendedName>
</protein>
<sequence>MSVTAAKLKSLPNLRPAPFLTSGQLGREIKLPQSRIQELVAEGLPAYQLDQRRYVFDRDEAVAWLVEHGHLVDKYRAAIRRLVDDAPPLTPEQAAKIRAVLGGAA</sequence>
<evidence type="ECO:0000313" key="2">
    <source>
        <dbReference type="Proteomes" id="UP000077342"/>
    </source>
</evidence>